<dbReference type="PATRIC" id="fig|1125724.3.peg.1238"/>
<proteinExistence type="predicted"/>
<accession>I0UT91</accession>
<organism evidence="2 3">
    <name type="scientific">Rothia aeria F0474</name>
    <dbReference type="NCBI Taxonomy" id="1125724"/>
    <lineage>
        <taxon>Bacteria</taxon>
        <taxon>Bacillati</taxon>
        <taxon>Actinomycetota</taxon>
        <taxon>Actinomycetes</taxon>
        <taxon>Micrococcales</taxon>
        <taxon>Micrococcaceae</taxon>
        <taxon>Rothia</taxon>
    </lineage>
</organism>
<keyword evidence="3" id="KW-1185">Reference proteome</keyword>
<feature type="transmembrane region" description="Helical" evidence="1">
    <location>
        <begin position="43"/>
        <end position="64"/>
    </location>
</feature>
<reference evidence="2" key="1">
    <citation type="submission" date="2012-03" db="EMBL/GenBank/DDBJ databases">
        <authorList>
            <person name="Durkin A.S."/>
            <person name="McCorrison J."/>
            <person name="Torralba M."/>
            <person name="Gillis M."/>
            <person name="Methe B."/>
            <person name="Sutton G."/>
            <person name="Nelson K.E."/>
        </authorList>
    </citation>
    <scope>NUCLEOTIDE SEQUENCE [LARGE SCALE GENOMIC DNA]</scope>
    <source>
        <strain evidence="2">F0474</strain>
    </source>
</reference>
<dbReference type="Proteomes" id="UP000004863">
    <property type="component" value="Unassembled WGS sequence"/>
</dbReference>
<sequence>MQKEITKSLGTHHIMVEKYNSTSSTSVRETPTPTSHKTIRSHILFLIATMMIISLLCIYIAPEWMYPTSNLSGDMLLSAVQSQLSLQITIICITFAIIFGLLLLNLRQQKRYLTSQKMRIKILEENIHKSTEYSFITRQDNRRKRYIDGVEKLWDKNAHVRLGGVHVLTDLIDEWLKEKYLDYQKRLEEGQVIINVLCTYIRSSFTLESKYKELSQNDPNGSYQENKYHQNFYEDQESFKAEKAVRISIIQKIREHLQSSPDGNNENLGGAWSDFDYDFSRINFFYPVDLSGAHYNKSVNFNSSIYKEETNFSYSTYRGSVDFSESSYYKEVNFEGSTYMNYAHFIESLYYGGGNFKKSNYERKAAFRKSLYCGFIDFGESVYKNGVDFNNSYYLGSVNFKYSTYHGNAYFNSSLYSGYANFRYSKYHKGSDFRMSAYAKEVRFGSSTYNSWVNFYGSIFHKSAYFEFSTYNVEPPLFSIDLEYVQYTTLFNAKYNTFHTRTDSPYNIILNSSKLPTLCTPVTREQKKEINYLFHKTFDSIKNLPSFPKMSLEDLQSICGWMDSRKDDLTATCPDIE</sequence>
<evidence type="ECO:0000313" key="2">
    <source>
        <dbReference type="EMBL" id="EID51094.1"/>
    </source>
</evidence>
<evidence type="ECO:0008006" key="4">
    <source>
        <dbReference type="Google" id="ProtNLM"/>
    </source>
</evidence>
<protein>
    <recommendedName>
        <fullName evidence="4">Pentapeptide repeat protein</fullName>
    </recommendedName>
</protein>
<feature type="transmembrane region" description="Helical" evidence="1">
    <location>
        <begin position="84"/>
        <end position="106"/>
    </location>
</feature>
<comment type="caution">
    <text evidence="2">The sequence shown here is derived from an EMBL/GenBank/DDBJ whole genome shotgun (WGS) entry which is preliminary data.</text>
</comment>
<evidence type="ECO:0000256" key="1">
    <source>
        <dbReference type="SAM" id="Phobius"/>
    </source>
</evidence>
<keyword evidence="1" id="KW-1133">Transmembrane helix</keyword>
<dbReference type="OrthoDB" id="8440251at2"/>
<evidence type="ECO:0000313" key="3">
    <source>
        <dbReference type="Proteomes" id="UP000004863"/>
    </source>
</evidence>
<keyword evidence="1" id="KW-0812">Transmembrane</keyword>
<dbReference type="RefSeq" id="WP_006888168.1">
    <property type="nucleotide sequence ID" value="NZ_AJJQ01000032.1"/>
</dbReference>
<gene>
    <name evidence="2" type="ORF">HMPREF1324_0680</name>
</gene>
<name>I0UT91_9MICC</name>
<keyword evidence="1" id="KW-0472">Membrane</keyword>
<dbReference type="EMBL" id="AJJQ01000032">
    <property type="protein sequence ID" value="EID51094.1"/>
    <property type="molecule type" value="Genomic_DNA"/>
</dbReference>
<dbReference type="AlphaFoldDB" id="I0UT91"/>